<dbReference type="SUPFAM" id="SSF50249">
    <property type="entry name" value="Nucleic acid-binding proteins"/>
    <property type="match status" value="3"/>
</dbReference>
<evidence type="ECO:0000313" key="2">
    <source>
        <dbReference type="Proteomes" id="UP000077755"/>
    </source>
</evidence>
<proteinExistence type="predicted"/>
<reference evidence="1" key="1">
    <citation type="journal article" date="2016" name="Nat. Genet.">
        <title>A high-quality carrot genome assembly provides new insights into carotenoid accumulation and asterid genome evolution.</title>
        <authorList>
            <person name="Iorizzo M."/>
            <person name="Ellison S."/>
            <person name="Senalik D."/>
            <person name="Zeng P."/>
            <person name="Satapoomin P."/>
            <person name="Huang J."/>
            <person name="Bowman M."/>
            <person name="Iovene M."/>
            <person name="Sanseverino W."/>
            <person name="Cavagnaro P."/>
            <person name="Yildiz M."/>
            <person name="Macko-Podgorni A."/>
            <person name="Moranska E."/>
            <person name="Grzebelus E."/>
            <person name="Grzebelus D."/>
            <person name="Ashrafi H."/>
            <person name="Zheng Z."/>
            <person name="Cheng S."/>
            <person name="Spooner D."/>
            <person name="Van Deynze A."/>
            <person name="Simon P."/>
        </authorList>
    </citation>
    <scope>NUCLEOTIDE SEQUENCE</scope>
    <source>
        <tissue evidence="1">Leaf</tissue>
    </source>
</reference>
<evidence type="ECO:0000313" key="1">
    <source>
        <dbReference type="EMBL" id="WOH00907.1"/>
    </source>
</evidence>
<dbReference type="Proteomes" id="UP000077755">
    <property type="component" value="Chromosome 5"/>
</dbReference>
<dbReference type="PANTHER" id="PTHR47165:SF4">
    <property type="entry name" value="OS03G0429900 PROTEIN"/>
    <property type="match status" value="1"/>
</dbReference>
<name>A0A164YFS5_DAUCS</name>
<organism evidence="1 2">
    <name type="scientific">Daucus carota subsp. sativus</name>
    <name type="common">Carrot</name>
    <dbReference type="NCBI Taxonomy" id="79200"/>
    <lineage>
        <taxon>Eukaryota</taxon>
        <taxon>Viridiplantae</taxon>
        <taxon>Streptophyta</taxon>
        <taxon>Embryophyta</taxon>
        <taxon>Tracheophyta</taxon>
        <taxon>Spermatophyta</taxon>
        <taxon>Magnoliopsida</taxon>
        <taxon>eudicotyledons</taxon>
        <taxon>Gunneridae</taxon>
        <taxon>Pentapetalae</taxon>
        <taxon>asterids</taxon>
        <taxon>campanulids</taxon>
        <taxon>Apiales</taxon>
        <taxon>Apiaceae</taxon>
        <taxon>Apioideae</taxon>
        <taxon>Scandiceae</taxon>
        <taxon>Daucinae</taxon>
        <taxon>Daucus</taxon>
        <taxon>Daucus sect. Daucus</taxon>
    </lineage>
</organism>
<keyword evidence="2" id="KW-1185">Reference proteome</keyword>
<dbReference type="Gene3D" id="2.40.50.140">
    <property type="entry name" value="Nucleic acid-binding proteins"/>
    <property type="match status" value="2"/>
</dbReference>
<dbReference type="PANTHER" id="PTHR47165">
    <property type="entry name" value="OS03G0429900 PROTEIN"/>
    <property type="match status" value="1"/>
</dbReference>
<gene>
    <name evidence="1" type="ORF">DCAR_0520283</name>
</gene>
<dbReference type="AlphaFoldDB" id="A0A164YFS5"/>
<protein>
    <submittedName>
        <fullName evidence="1">Uncharacterized protein</fullName>
    </submittedName>
</protein>
<accession>A0A164YFS5</accession>
<dbReference type="Gramene" id="KZM94447">
    <property type="protein sequence ID" value="KZM94447"/>
    <property type="gene ID" value="DCAR_017690"/>
</dbReference>
<sequence>MSLKKIDSFKDPKTGKYDWKVPGRMFSIWRGSTRTGVVFKSFNMLLMDNKRCRIHAFVPTSVAPNIENIVSVGDMFLFQNFTVKVCRNEDKFRPLQKQIQIQFTNVIGVMEEHEPAGKIKNRNGVIQNQIKFTITDGHSSVRVTFWDDFAEIFSEELKLPTECPRILIIRSGRIQLWEEAVVITNVGATTAHINCEHHNVAKSRKRISNKEIDPLTLDKRARLCTVIYPVEVIKNFGPENINTEILCLVQLTKFKPLKMWFNATCTSCYVKTQTVGTEEFCASCERIVPYPDMRFEIFCEARDETGSCHIILQDREVRSIVGKAVSQLIDEGIEEETVWQIFHSIENIRCTVKISLTEMNITQRNDYYVATDICEGLFNPTPDMEEESYPHPIEDSIAEMSGTTQQTESINTAHLASNS</sequence>
<dbReference type="InterPro" id="IPR012340">
    <property type="entry name" value="NA-bd_OB-fold"/>
</dbReference>
<dbReference type="EMBL" id="CP093347">
    <property type="protein sequence ID" value="WOH00907.1"/>
    <property type="molecule type" value="Genomic_DNA"/>
</dbReference>
<reference evidence="1" key="2">
    <citation type="submission" date="2022-03" db="EMBL/GenBank/DDBJ databases">
        <title>Draft title - Genomic analysis of global carrot germplasm unveils the trajectory of domestication and the origin of high carotenoid orange carrot.</title>
        <authorList>
            <person name="Iorizzo M."/>
            <person name="Ellison S."/>
            <person name="Senalik D."/>
            <person name="Macko-Podgorni A."/>
            <person name="Grzebelus D."/>
            <person name="Bostan H."/>
            <person name="Rolling W."/>
            <person name="Curaba J."/>
            <person name="Simon P."/>
        </authorList>
    </citation>
    <scope>NUCLEOTIDE SEQUENCE</scope>
    <source>
        <tissue evidence="1">Leaf</tissue>
    </source>
</reference>